<feature type="transmembrane region" description="Helical" evidence="1">
    <location>
        <begin position="44"/>
        <end position="65"/>
    </location>
</feature>
<gene>
    <name evidence="2" type="ORF">FRZ44_20400</name>
</gene>
<dbReference type="Proteomes" id="UP000326202">
    <property type="component" value="Chromosome"/>
</dbReference>
<feature type="transmembrane region" description="Helical" evidence="1">
    <location>
        <begin position="6"/>
        <end position="32"/>
    </location>
</feature>
<proteinExistence type="predicted"/>
<dbReference type="RefSeq" id="WP_151177064.1">
    <property type="nucleotide sequence ID" value="NZ_CP042906.1"/>
</dbReference>
<protein>
    <submittedName>
        <fullName evidence="2">Uncharacterized protein</fullName>
    </submittedName>
</protein>
<evidence type="ECO:0000313" key="3">
    <source>
        <dbReference type="Proteomes" id="UP000326202"/>
    </source>
</evidence>
<dbReference type="PROSITE" id="PS51257">
    <property type="entry name" value="PROKAR_LIPOPROTEIN"/>
    <property type="match status" value="1"/>
</dbReference>
<sequence length="68" mass="6811">METLRILLQGLGILSMVAALACAGLTFVFSGLRSLGSGAGRSPRPAAIAIIGGLGGLGILLFWAGRSL</sequence>
<keyword evidence="1" id="KW-0812">Transmembrane</keyword>
<dbReference type="KEGG" id="htq:FRZ44_20400"/>
<evidence type="ECO:0000313" key="2">
    <source>
        <dbReference type="EMBL" id="QEX16745.1"/>
    </source>
</evidence>
<dbReference type="AlphaFoldDB" id="A0A5J6MJU1"/>
<dbReference type="EMBL" id="CP042906">
    <property type="protein sequence ID" value="QEX16745.1"/>
    <property type="molecule type" value="Genomic_DNA"/>
</dbReference>
<keyword evidence="3" id="KW-1185">Reference proteome</keyword>
<keyword evidence="1" id="KW-0472">Membrane</keyword>
<reference evidence="2 3" key="1">
    <citation type="submission" date="2019-08" db="EMBL/GenBank/DDBJ databases">
        <title>Hyperibacter terrae gen. nov., sp. nov. and Hyperibacter viscosus sp. nov., two new members in the family Rhodospirillaceae isolated from the rhizosphere of Hypericum perforatum.</title>
        <authorList>
            <person name="Noviana Z."/>
        </authorList>
    </citation>
    <scope>NUCLEOTIDE SEQUENCE [LARGE SCALE GENOMIC DNA]</scope>
    <source>
        <strain evidence="2 3">R5913</strain>
    </source>
</reference>
<organism evidence="2 3">
    <name type="scientific">Hypericibacter terrae</name>
    <dbReference type="NCBI Taxonomy" id="2602015"/>
    <lineage>
        <taxon>Bacteria</taxon>
        <taxon>Pseudomonadati</taxon>
        <taxon>Pseudomonadota</taxon>
        <taxon>Alphaproteobacteria</taxon>
        <taxon>Rhodospirillales</taxon>
        <taxon>Dongiaceae</taxon>
        <taxon>Hypericibacter</taxon>
    </lineage>
</organism>
<evidence type="ECO:0000256" key="1">
    <source>
        <dbReference type="SAM" id="Phobius"/>
    </source>
</evidence>
<name>A0A5J6MJU1_9PROT</name>
<accession>A0A5J6MJU1</accession>
<keyword evidence="1" id="KW-1133">Transmembrane helix</keyword>